<proteinExistence type="predicted"/>
<reference evidence="4 5" key="1">
    <citation type="submission" date="2019-05" db="EMBL/GenBank/DDBJ databases">
        <title>Emergence of the Ug99 lineage of the wheat stem rust pathogen through somatic hybridization.</title>
        <authorList>
            <person name="Li F."/>
            <person name="Upadhyaya N.M."/>
            <person name="Sperschneider J."/>
            <person name="Matny O."/>
            <person name="Nguyen-Phuc H."/>
            <person name="Mago R."/>
            <person name="Raley C."/>
            <person name="Miller M.E."/>
            <person name="Silverstein K.A.T."/>
            <person name="Henningsen E."/>
            <person name="Hirsch C.D."/>
            <person name="Visser B."/>
            <person name="Pretorius Z.A."/>
            <person name="Steffenson B.J."/>
            <person name="Schwessinger B."/>
            <person name="Dodds P.N."/>
            <person name="Figueroa M."/>
        </authorList>
    </citation>
    <scope>NUCLEOTIDE SEQUENCE [LARGE SCALE GENOMIC DNA]</scope>
    <source>
        <strain evidence="2">21-0</strain>
        <strain evidence="3 5">Ug99</strain>
    </source>
</reference>
<evidence type="ECO:0000313" key="4">
    <source>
        <dbReference type="Proteomes" id="UP000324748"/>
    </source>
</evidence>
<comment type="caution">
    <text evidence="3">The sequence shown here is derived from an EMBL/GenBank/DDBJ whole genome shotgun (WGS) entry which is preliminary data.</text>
</comment>
<dbReference type="EMBL" id="VDEP01000203">
    <property type="protein sequence ID" value="KAA1124659.1"/>
    <property type="molecule type" value="Genomic_DNA"/>
</dbReference>
<protein>
    <submittedName>
        <fullName evidence="3">Uncharacterized protein</fullName>
    </submittedName>
</protein>
<dbReference type="Proteomes" id="UP000324748">
    <property type="component" value="Unassembled WGS sequence"/>
</dbReference>
<evidence type="ECO:0000313" key="5">
    <source>
        <dbReference type="Proteomes" id="UP000325313"/>
    </source>
</evidence>
<organism evidence="3 5">
    <name type="scientific">Puccinia graminis f. sp. tritici</name>
    <dbReference type="NCBI Taxonomy" id="56615"/>
    <lineage>
        <taxon>Eukaryota</taxon>
        <taxon>Fungi</taxon>
        <taxon>Dikarya</taxon>
        <taxon>Basidiomycota</taxon>
        <taxon>Pucciniomycotina</taxon>
        <taxon>Pucciniomycetes</taxon>
        <taxon>Pucciniales</taxon>
        <taxon>Pucciniaceae</taxon>
        <taxon>Puccinia</taxon>
    </lineage>
</organism>
<sequence>MFDSLKLEKGNRVIHQSHKNHITTLSLENFMRMAHNNDILDVYPKPKEDSAGHQVPDCEDTLHLGLRKLQDEISGQHPNLNWFKLHFMWEAGPGESNASLVQEHPTTVDAESFNNDDRPSSPFEI</sequence>
<keyword evidence="4" id="KW-1185">Reference proteome</keyword>
<dbReference type="AlphaFoldDB" id="A0A5B0RGY1"/>
<evidence type="ECO:0000313" key="2">
    <source>
        <dbReference type="EMBL" id="KAA1107540.1"/>
    </source>
</evidence>
<feature type="region of interest" description="Disordered" evidence="1">
    <location>
        <begin position="95"/>
        <end position="125"/>
    </location>
</feature>
<dbReference type="Proteomes" id="UP000325313">
    <property type="component" value="Unassembled WGS sequence"/>
</dbReference>
<evidence type="ECO:0000256" key="1">
    <source>
        <dbReference type="SAM" id="MobiDB-lite"/>
    </source>
</evidence>
<name>A0A5B0RGY1_PUCGR</name>
<dbReference type="OrthoDB" id="10546509at2759"/>
<accession>A0A5B0RGY1</accession>
<evidence type="ECO:0000313" key="3">
    <source>
        <dbReference type="EMBL" id="KAA1124659.1"/>
    </source>
</evidence>
<gene>
    <name evidence="2" type="ORF">PGT21_017799</name>
    <name evidence="3" type="ORF">PGTUg99_027115</name>
</gene>
<dbReference type="EMBL" id="VSWC01000029">
    <property type="protein sequence ID" value="KAA1107540.1"/>
    <property type="molecule type" value="Genomic_DNA"/>
</dbReference>